<protein>
    <submittedName>
        <fullName evidence="7">Unannotated protein</fullName>
    </submittedName>
</protein>
<reference evidence="7" key="1">
    <citation type="submission" date="2020-05" db="EMBL/GenBank/DDBJ databases">
        <authorList>
            <person name="Chiriac C."/>
            <person name="Salcher M."/>
            <person name="Ghai R."/>
            <person name="Kavagutti S V."/>
        </authorList>
    </citation>
    <scope>NUCLEOTIDE SEQUENCE</scope>
</reference>
<keyword evidence="3" id="KW-0238">DNA-binding</keyword>
<accession>A0A6J6DFQ5</accession>
<dbReference type="EMBL" id="CAEZTN010000002">
    <property type="protein sequence ID" value="CAB4562907.1"/>
    <property type="molecule type" value="Genomic_DNA"/>
</dbReference>
<dbReference type="PROSITE" id="PS50043">
    <property type="entry name" value="HTH_LUXR_2"/>
    <property type="match status" value="1"/>
</dbReference>
<evidence type="ECO:0000313" key="7">
    <source>
        <dbReference type="EMBL" id="CAB4562907.1"/>
    </source>
</evidence>
<evidence type="ECO:0000256" key="4">
    <source>
        <dbReference type="ARBA" id="ARBA00023163"/>
    </source>
</evidence>
<proteinExistence type="predicted"/>
<keyword evidence="1" id="KW-0597">Phosphoprotein</keyword>
<sequence>MIRVLIVDDHAIVREGLSNAFALANFHLVGSVGTVAEAIAQIAHTNPDVVIIDLNLPDGSGFEVVQWIRSISKETGVVILTLNSGSEFVIAAMKSGANSFVVKSAPVSEIIAAIEHCISSPSGFSSKGLSSLPHSAEPLLTAREIDVLMKISFGLSNQEIAQQLFLSQSTVKSHIGSIFRKLNVENRVSAINYARANGLLLQ</sequence>
<evidence type="ECO:0000259" key="5">
    <source>
        <dbReference type="PROSITE" id="PS50043"/>
    </source>
</evidence>
<name>A0A6J6DFQ5_9ZZZZ</name>
<dbReference type="InterPro" id="IPR011006">
    <property type="entry name" value="CheY-like_superfamily"/>
</dbReference>
<dbReference type="InterPro" id="IPR016032">
    <property type="entry name" value="Sig_transdc_resp-reg_C-effctor"/>
</dbReference>
<keyword evidence="4" id="KW-0804">Transcription</keyword>
<organism evidence="7">
    <name type="scientific">freshwater metagenome</name>
    <dbReference type="NCBI Taxonomy" id="449393"/>
    <lineage>
        <taxon>unclassified sequences</taxon>
        <taxon>metagenomes</taxon>
        <taxon>ecological metagenomes</taxon>
    </lineage>
</organism>
<dbReference type="Pfam" id="PF00196">
    <property type="entry name" value="GerE"/>
    <property type="match status" value="1"/>
</dbReference>
<dbReference type="PANTHER" id="PTHR43214">
    <property type="entry name" value="TWO-COMPONENT RESPONSE REGULATOR"/>
    <property type="match status" value="1"/>
</dbReference>
<dbReference type="PROSITE" id="PS00622">
    <property type="entry name" value="HTH_LUXR_1"/>
    <property type="match status" value="1"/>
</dbReference>
<keyword evidence="2" id="KW-0805">Transcription regulation</keyword>
<dbReference type="SUPFAM" id="SSF52172">
    <property type="entry name" value="CheY-like"/>
    <property type="match status" value="1"/>
</dbReference>
<dbReference type="InterPro" id="IPR058245">
    <property type="entry name" value="NreC/VraR/RcsB-like_REC"/>
</dbReference>
<feature type="domain" description="Response regulatory" evidence="6">
    <location>
        <begin position="3"/>
        <end position="118"/>
    </location>
</feature>
<evidence type="ECO:0000259" key="6">
    <source>
        <dbReference type="PROSITE" id="PS50110"/>
    </source>
</evidence>
<dbReference type="GO" id="GO:0003677">
    <property type="term" value="F:DNA binding"/>
    <property type="evidence" value="ECO:0007669"/>
    <property type="project" value="UniProtKB-KW"/>
</dbReference>
<dbReference type="CDD" id="cd06170">
    <property type="entry name" value="LuxR_C_like"/>
    <property type="match status" value="1"/>
</dbReference>
<dbReference type="PANTHER" id="PTHR43214:SF41">
    <property type="entry name" value="NITRATE_NITRITE RESPONSE REGULATOR PROTEIN NARP"/>
    <property type="match status" value="1"/>
</dbReference>
<dbReference type="PRINTS" id="PR00038">
    <property type="entry name" value="HTHLUXR"/>
</dbReference>
<dbReference type="GO" id="GO:0000160">
    <property type="term" value="P:phosphorelay signal transduction system"/>
    <property type="evidence" value="ECO:0007669"/>
    <property type="project" value="InterPro"/>
</dbReference>
<gene>
    <name evidence="7" type="ORF">UFOPK1689_00151</name>
</gene>
<dbReference type="PROSITE" id="PS50110">
    <property type="entry name" value="RESPONSE_REGULATORY"/>
    <property type="match status" value="1"/>
</dbReference>
<evidence type="ECO:0000256" key="2">
    <source>
        <dbReference type="ARBA" id="ARBA00023015"/>
    </source>
</evidence>
<evidence type="ECO:0000256" key="1">
    <source>
        <dbReference type="ARBA" id="ARBA00022553"/>
    </source>
</evidence>
<dbReference type="SMART" id="SM00448">
    <property type="entry name" value="REC"/>
    <property type="match status" value="1"/>
</dbReference>
<dbReference type="GO" id="GO:0006355">
    <property type="term" value="P:regulation of DNA-templated transcription"/>
    <property type="evidence" value="ECO:0007669"/>
    <property type="project" value="InterPro"/>
</dbReference>
<dbReference type="AlphaFoldDB" id="A0A6J6DFQ5"/>
<dbReference type="SUPFAM" id="SSF46894">
    <property type="entry name" value="C-terminal effector domain of the bipartite response regulators"/>
    <property type="match status" value="1"/>
</dbReference>
<dbReference type="SMART" id="SM00421">
    <property type="entry name" value="HTH_LUXR"/>
    <property type="match status" value="1"/>
</dbReference>
<evidence type="ECO:0000256" key="3">
    <source>
        <dbReference type="ARBA" id="ARBA00023125"/>
    </source>
</evidence>
<dbReference type="InterPro" id="IPR039420">
    <property type="entry name" value="WalR-like"/>
</dbReference>
<dbReference type="Gene3D" id="3.40.50.2300">
    <property type="match status" value="1"/>
</dbReference>
<dbReference type="CDD" id="cd17535">
    <property type="entry name" value="REC_NarL-like"/>
    <property type="match status" value="1"/>
</dbReference>
<dbReference type="InterPro" id="IPR001789">
    <property type="entry name" value="Sig_transdc_resp-reg_receiver"/>
</dbReference>
<dbReference type="InterPro" id="IPR000792">
    <property type="entry name" value="Tscrpt_reg_LuxR_C"/>
</dbReference>
<feature type="domain" description="HTH luxR-type" evidence="5">
    <location>
        <begin position="133"/>
        <end position="198"/>
    </location>
</feature>
<dbReference type="Pfam" id="PF00072">
    <property type="entry name" value="Response_reg"/>
    <property type="match status" value="1"/>
</dbReference>